<protein>
    <submittedName>
        <fullName evidence="4">Acyl-coenzyme A thioesterase 11-like</fullName>
    </submittedName>
</protein>
<proteinExistence type="predicted"/>
<gene>
    <name evidence="4" type="primary">LOC104955084</name>
</gene>
<reference evidence="4" key="1">
    <citation type="submission" date="2025-08" db="UniProtKB">
        <authorList>
            <consortium name="RefSeq"/>
        </authorList>
    </citation>
    <scope>IDENTIFICATION</scope>
    <source>
        <tissue evidence="4">Muscle</tissue>
    </source>
</reference>
<dbReference type="SUPFAM" id="SSF55961">
    <property type="entry name" value="Bet v1-like"/>
    <property type="match status" value="1"/>
</dbReference>
<feature type="region of interest" description="Disordered" evidence="1">
    <location>
        <begin position="171"/>
        <end position="207"/>
    </location>
</feature>
<dbReference type="PROSITE" id="PS50848">
    <property type="entry name" value="START"/>
    <property type="match status" value="1"/>
</dbReference>
<dbReference type="Gene3D" id="3.30.530.20">
    <property type="match status" value="1"/>
</dbReference>
<evidence type="ECO:0000256" key="1">
    <source>
        <dbReference type="SAM" id="MobiDB-lite"/>
    </source>
</evidence>
<organism evidence="3 4">
    <name type="scientific">Notothenia coriiceps</name>
    <name type="common">black rockcod</name>
    <dbReference type="NCBI Taxonomy" id="8208"/>
    <lineage>
        <taxon>Eukaryota</taxon>
        <taxon>Metazoa</taxon>
        <taxon>Chordata</taxon>
        <taxon>Craniata</taxon>
        <taxon>Vertebrata</taxon>
        <taxon>Euteleostomi</taxon>
        <taxon>Actinopterygii</taxon>
        <taxon>Neopterygii</taxon>
        <taxon>Teleostei</taxon>
        <taxon>Neoteleostei</taxon>
        <taxon>Acanthomorphata</taxon>
        <taxon>Eupercaria</taxon>
        <taxon>Perciformes</taxon>
        <taxon>Notothenioidei</taxon>
        <taxon>Nototheniidae</taxon>
        <taxon>Notothenia</taxon>
    </lineage>
</organism>
<dbReference type="InterPro" id="IPR002913">
    <property type="entry name" value="START_lipid-bd_dom"/>
</dbReference>
<dbReference type="AlphaFoldDB" id="A0A6I9NZP3"/>
<accession>A0A6I9NZP3</accession>
<dbReference type="KEGG" id="ncc:104955084"/>
<name>A0A6I9NZP3_9TELE</name>
<dbReference type="InterPro" id="IPR023393">
    <property type="entry name" value="START-like_dom_sf"/>
</dbReference>
<sequence>MAYLAPRPSGRHRCRSSLLFPIPLSFLPYIRNCELIYRVDDDDFLYRVVTPSVRQGGVGSPTSAQPGEGIQDFILLASKRKPCGSGDPYVIALRSVSLPTHPPTEGYNRGEVLCAGFTILEIKDNMSLVSYYNQASPEVIPYISTDIAGLSSTFYHTFSSCSQYLAKNRLQSASEEPTGPDQTTNTDSPTWAAAADGLSAPPHSTKL</sequence>
<dbReference type="GeneID" id="104955084"/>
<keyword evidence="3" id="KW-1185">Reference proteome</keyword>
<dbReference type="Pfam" id="PF01852">
    <property type="entry name" value="START"/>
    <property type="match status" value="1"/>
</dbReference>
<evidence type="ECO:0000313" key="4">
    <source>
        <dbReference type="RefSeq" id="XP_010780615.1"/>
    </source>
</evidence>
<feature type="domain" description="START" evidence="2">
    <location>
        <begin position="71"/>
        <end position="167"/>
    </location>
</feature>
<evidence type="ECO:0000259" key="2">
    <source>
        <dbReference type="PROSITE" id="PS50848"/>
    </source>
</evidence>
<dbReference type="Proteomes" id="UP000504611">
    <property type="component" value="Unplaced"/>
</dbReference>
<dbReference type="OrthoDB" id="9950169at2759"/>
<dbReference type="GO" id="GO:0008289">
    <property type="term" value="F:lipid binding"/>
    <property type="evidence" value="ECO:0007669"/>
    <property type="project" value="InterPro"/>
</dbReference>
<evidence type="ECO:0000313" key="3">
    <source>
        <dbReference type="Proteomes" id="UP000504611"/>
    </source>
</evidence>
<feature type="compositionally biased region" description="Polar residues" evidence="1">
    <location>
        <begin position="171"/>
        <end position="189"/>
    </location>
</feature>
<dbReference type="RefSeq" id="XP_010780615.1">
    <property type="nucleotide sequence ID" value="XM_010782313.1"/>
</dbReference>